<dbReference type="InterPro" id="IPR013324">
    <property type="entry name" value="RNA_pol_sigma_r3/r4-like"/>
</dbReference>
<dbReference type="Pfam" id="PF22029">
    <property type="entry name" value="PhyR_sigma2"/>
    <property type="match status" value="1"/>
</dbReference>
<evidence type="ECO:0000256" key="3">
    <source>
        <dbReference type="ARBA" id="ARBA00023082"/>
    </source>
</evidence>
<dbReference type="AlphaFoldDB" id="A0A378YL83"/>
<dbReference type="Gene3D" id="1.10.10.10">
    <property type="entry name" value="Winged helix-like DNA-binding domain superfamily/Winged helix DNA-binding domain"/>
    <property type="match status" value="1"/>
</dbReference>
<evidence type="ECO:0000256" key="4">
    <source>
        <dbReference type="ARBA" id="ARBA00023163"/>
    </source>
</evidence>
<dbReference type="CDD" id="cd06171">
    <property type="entry name" value="Sigma70_r4"/>
    <property type="match status" value="1"/>
</dbReference>
<protein>
    <submittedName>
        <fullName evidence="7">RNA polymerase sigma factor sigM</fullName>
    </submittedName>
</protein>
<keyword evidence="2" id="KW-0805">Transcription regulation</keyword>
<dbReference type="InterPro" id="IPR013249">
    <property type="entry name" value="RNA_pol_sigma70_r4_t2"/>
</dbReference>
<reference evidence="7 8" key="1">
    <citation type="submission" date="2018-06" db="EMBL/GenBank/DDBJ databases">
        <authorList>
            <consortium name="Pathogen Informatics"/>
            <person name="Doyle S."/>
        </authorList>
    </citation>
    <scope>NUCLEOTIDE SEQUENCE [LARGE SCALE GENOMIC DNA]</scope>
    <source>
        <strain evidence="7 8">NCTC13160</strain>
    </source>
</reference>
<keyword evidence="3" id="KW-0731">Sigma factor</keyword>
<dbReference type="GO" id="GO:0016987">
    <property type="term" value="F:sigma factor activity"/>
    <property type="evidence" value="ECO:0007669"/>
    <property type="project" value="UniProtKB-KW"/>
</dbReference>
<sequence length="195" mass="21945">MTPTGVLRGISTLSATGPAMPSNAPDAPDDDALRELIPRLRRFALWLARDVHAADDLVQATLERALSRWTSRREDASLRSWLFTILYRQFLDGKRSAKRYAWLLGRMRDDDESHWPSAEREVAARATLEAFGRLSDEQRSLLLLVAVEGCTYQEVADLLDVPIGTVMSRLSRARQALRQLSDGEPATPSLRLMKK</sequence>
<organism evidence="7 8">
    <name type="scientific">Pandoraea pnomenusa</name>
    <dbReference type="NCBI Taxonomy" id="93220"/>
    <lineage>
        <taxon>Bacteria</taxon>
        <taxon>Pseudomonadati</taxon>
        <taxon>Pseudomonadota</taxon>
        <taxon>Betaproteobacteria</taxon>
        <taxon>Burkholderiales</taxon>
        <taxon>Burkholderiaceae</taxon>
        <taxon>Pandoraea</taxon>
    </lineage>
</organism>
<comment type="similarity">
    <text evidence="1">Belongs to the sigma-70 factor family. ECF subfamily.</text>
</comment>
<proteinExistence type="inferred from homology"/>
<dbReference type="InterPro" id="IPR014284">
    <property type="entry name" value="RNA_pol_sigma-70_dom"/>
</dbReference>
<evidence type="ECO:0000259" key="6">
    <source>
        <dbReference type="Pfam" id="PF22029"/>
    </source>
</evidence>
<dbReference type="InterPro" id="IPR036388">
    <property type="entry name" value="WH-like_DNA-bd_sf"/>
</dbReference>
<evidence type="ECO:0000313" key="7">
    <source>
        <dbReference type="EMBL" id="SUA77936.1"/>
    </source>
</evidence>
<feature type="domain" description="RNA polymerase sigma factor 70 region 4 type 2" evidence="5">
    <location>
        <begin position="127"/>
        <end position="177"/>
    </location>
</feature>
<dbReference type="EMBL" id="UGSG01000001">
    <property type="protein sequence ID" value="SUA77936.1"/>
    <property type="molecule type" value="Genomic_DNA"/>
</dbReference>
<name>A0A378YL83_9BURK</name>
<dbReference type="Pfam" id="PF08281">
    <property type="entry name" value="Sigma70_r4_2"/>
    <property type="match status" value="1"/>
</dbReference>
<dbReference type="GO" id="GO:0006352">
    <property type="term" value="P:DNA-templated transcription initiation"/>
    <property type="evidence" value="ECO:0007669"/>
    <property type="project" value="InterPro"/>
</dbReference>
<dbReference type="InterPro" id="IPR013325">
    <property type="entry name" value="RNA_pol_sigma_r2"/>
</dbReference>
<evidence type="ECO:0000259" key="5">
    <source>
        <dbReference type="Pfam" id="PF08281"/>
    </source>
</evidence>
<dbReference type="InterPro" id="IPR053866">
    <property type="entry name" value="PhyR_sigma2"/>
</dbReference>
<dbReference type="InterPro" id="IPR039425">
    <property type="entry name" value="RNA_pol_sigma-70-like"/>
</dbReference>
<evidence type="ECO:0000256" key="1">
    <source>
        <dbReference type="ARBA" id="ARBA00010641"/>
    </source>
</evidence>
<accession>A0A378YL83</accession>
<dbReference type="Proteomes" id="UP000254573">
    <property type="component" value="Unassembled WGS sequence"/>
</dbReference>
<keyword evidence="4" id="KW-0804">Transcription</keyword>
<dbReference type="PANTHER" id="PTHR43133:SF25">
    <property type="entry name" value="RNA POLYMERASE SIGMA FACTOR RFAY-RELATED"/>
    <property type="match status" value="1"/>
</dbReference>
<dbReference type="Gene3D" id="1.10.1740.10">
    <property type="match status" value="1"/>
</dbReference>
<dbReference type="GO" id="GO:0003677">
    <property type="term" value="F:DNA binding"/>
    <property type="evidence" value="ECO:0007669"/>
    <property type="project" value="InterPro"/>
</dbReference>
<gene>
    <name evidence="7" type="primary">sigM</name>
    <name evidence="7" type="ORF">NCTC13160_02229</name>
</gene>
<dbReference type="PANTHER" id="PTHR43133">
    <property type="entry name" value="RNA POLYMERASE ECF-TYPE SIGMA FACTO"/>
    <property type="match status" value="1"/>
</dbReference>
<evidence type="ECO:0000313" key="8">
    <source>
        <dbReference type="Proteomes" id="UP000254573"/>
    </source>
</evidence>
<evidence type="ECO:0000256" key="2">
    <source>
        <dbReference type="ARBA" id="ARBA00023015"/>
    </source>
</evidence>
<feature type="domain" description="PhyR sigma2" evidence="6">
    <location>
        <begin position="35"/>
        <end position="86"/>
    </location>
</feature>
<dbReference type="SUPFAM" id="SSF88946">
    <property type="entry name" value="Sigma2 domain of RNA polymerase sigma factors"/>
    <property type="match status" value="1"/>
</dbReference>
<dbReference type="NCBIfam" id="TIGR02937">
    <property type="entry name" value="sigma70-ECF"/>
    <property type="match status" value="1"/>
</dbReference>
<dbReference type="SUPFAM" id="SSF88659">
    <property type="entry name" value="Sigma3 and sigma4 domains of RNA polymerase sigma factors"/>
    <property type="match status" value="1"/>
</dbReference>
<dbReference type="STRING" id="93220.A6P55_08665"/>